<feature type="region of interest" description="Disordered" evidence="1">
    <location>
        <begin position="1"/>
        <end position="21"/>
    </location>
</feature>
<reference evidence="2 3" key="1">
    <citation type="submission" date="2019-03" db="EMBL/GenBank/DDBJ databases">
        <title>First draft genome of Liparis tanakae, snailfish: a comprehensive survey of snailfish specific genes.</title>
        <authorList>
            <person name="Kim W."/>
            <person name="Song I."/>
            <person name="Jeong J.-H."/>
            <person name="Kim D."/>
            <person name="Kim S."/>
            <person name="Ryu S."/>
            <person name="Song J.Y."/>
            <person name="Lee S.K."/>
        </authorList>
    </citation>
    <scope>NUCLEOTIDE SEQUENCE [LARGE SCALE GENOMIC DNA]</scope>
    <source>
        <tissue evidence="2">Muscle</tissue>
    </source>
</reference>
<evidence type="ECO:0000313" key="3">
    <source>
        <dbReference type="Proteomes" id="UP000314294"/>
    </source>
</evidence>
<name>A0A4Z2J073_9TELE</name>
<organism evidence="2 3">
    <name type="scientific">Liparis tanakae</name>
    <name type="common">Tanaka's snailfish</name>
    <dbReference type="NCBI Taxonomy" id="230148"/>
    <lineage>
        <taxon>Eukaryota</taxon>
        <taxon>Metazoa</taxon>
        <taxon>Chordata</taxon>
        <taxon>Craniata</taxon>
        <taxon>Vertebrata</taxon>
        <taxon>Euteleostomi</taxon>
        <taxon>Actinopterygii</taxon>
        <taxon>Neopterygii</taxon>
        <taxon>Teleostei</taxon>
        <taxon>Neoteleostei</taxon>
        <taxon>Acanthomorphata</taxon>
        <taxon>Eupercaria</taxon>
        <taxon>Perciformes</taxon>
        <taxon>Cottioidei</taxon>
        <taxon>Cottales</taxon>
        <taxon>Liparidae</taxon>
        <taxon>Liparis</taxon>
    </lineage>
</organism>
<dbReference type="Proteomes" id="UP000314294">
    <property type="component" value="Unassembled WGS sequence"/>
</dbReference>
<gene>
    <name evidence="2" type="ORF">EYF80_006198</name>
</gene>
<evidence type="ECO:0000256" key="1">
    <source>
        <dbReference type="SAM" id="MobiDB-lite"/>
    </source>
</evidence>
<sequence>MTVLRSELSRFQPRKPANKQTNASRRILIYRSQQELLTRLFFCQAGEQRGLGVMSRGEPAVCLRLALPERPDSDDSRGSAGPEIREMEQKLQSAQEQGGRRSNARTSCLDIVVPPKIYSRLCTANECVLEKSKSSELRY</sequence>
<protein>
    <submittedName>
        <fullName evidence="2">Uncharacterized protein</fullName>
    </submittedName>
</protein>
<comment type="caution">
    <text evidence="2">The sequence shown here is derived from an EMBL/GenBank/DDBJ whole genome shotgun (WGS) entry which is preliminary data.</text>
</comment>
<accession>A0A4Z2J073</accession>
<keyword evidence="3" id="KW-1185">Reference proteome</keyword>
<proteinExistence type="predicted"/>
<dbReference type="EMBL" id="SRLO01000032">
    <property type="protein sequence ID" value="TNN83680.1"/>
    <property type="molecule type" value="Genomic_DNA"/>
</dbReference>
<evidence type="ECO:0000313" key="2">
    <source>
        <dbReference type="EMBL" id="TNN83680.1"/>
    </source>
</evidence>
<feature type="compositionally biased region" description="Basic and acidic residues" evidence="1">
    <location>
        <begin position="67"/>
        <end position="89"/>
    </location>
</feature>
<feature type="region of interest" description="Disordered" evidence="1">
    <location>
        <begin position="67"/>
        <end position="105"/>
    </location>
</feature>
<dbReference type="AlphaFoldDB" id="A0A4Z2J073"/>